<feature type="chain" id="PRO_5046052724" description="Fam-b protein" evidence="2">
    <location>
        <begin position="20"/>
        <end position="166"/>
    </location>
</feature>
<gene>
    <name evidence="3" type="ORF">PGABG01_0010000</name>
</gene>
<organism evidence="3 4">
    <name type="scientific">Plasmodium gaboni</name>
    <dbReference type="NCBI Taxonomy" id="647221"/>
    <lineage>
        <taxon>Eukaryota</taxon>
        <taxon>Sar</taxon>
        <taxon>Alveolata</taxon>
        <taxon>Apicomplexa</taxon>
        <taxon>Aconoidasida</taxon>
        <taxon>Haemosporida</taxon>
        <taxon>Plasmodiidae</taxon>
        <taxon>Plasmodium</taxon>
        <taxon>Plasmodium (Laverania)</taxon>
    </lineage>
</organism>
<feature type="compositionally biased region" description="Low complexity" evidence="1">
    <location>
        <begin position="95"/>
        <end position="114"/>
    </location>
</feature>
<evidence type="ECO:0000313" key="4">
    <source>
        <dbReference type="Proteomes" id="UP000831156"/>
    </source>
</evidence>
<sequence length="166" mass="19678">MVLICIKVLLFIMCLFVCSYIEKISYNNTFEQRIYKNKNLTNNRINRKLATLNSTQNRRNLGTTKLNLKGKDDLNESKNSIKISDKMKKNENKENNNNTNKKNKNNNLLNNPNDNDYDEDDIEEEVNKSYDNLEQLIQENIDEPNEIYNVEKKSFFKSFIIIKNIR</sequence>
<proteinExistence type="predicted"/>
<reference evidence="3" key="1">
    <citation type="submission" date="2016-09" db="EMBL/GenBank/DDBJ databases">
        <authorList>
            <consortium name="Pathogen Informatics"/>
            <person name="Sun Q."/>
            <person name="Inoue M."/>
        </authorList>
    </citation>
    <scope>NUCLEOTIDE SEQUENCE</scope>
</reference>
<keyword evidence="2" id="KW-0732">Signal</keyword>
<feature type="signal peptide" evidence="2">
    <location>
        <begin position="1"/>
        <end position="19"/>
    </location>
</feature>
<evidence type="ECO:0000313" key="3">
    <source>
        <dbReference type="EMBL" id="SCQ12670.1"/>
    </source>
</evidence>
<evidence type="ECO:0000256" key="2">
    <source>
        <dbReference type="SAM" id="SignalP"/>
    </source>
</evidence>
<dbReference type="Proteomes" id="UP000831156">
    <property type="component" value="Unassembled WGS sequence"/>
</dbReference>
<keyword evidence="4" id="KW-1185">Reference proteome</keyword>
<evidence type="ECO:0008006" key="5">
    <source>
        <dbReference type="Google" id="ProtNLM"/>
    </source>
</evidence>
<dbReference type="EMBL" id="FMKD01000031">
    <property type="protein sequence ID" value="SCQ12670.1"/>
    <property type="molecule type" value="Genomic_DNA"/>
</dbReference>
<evidence type="ECO:0000256" key="1">
    <source>
        <dbReference type="SAM" id="MobiDB-lite"/>
    </source>
</evidence>
<comment type="caution">
    <text evidence="3">The sequence shown here is derived from an EMBL/GenBank/DDBJ whole genome shotgun (WGS) entry which is preliminary data.</text>
</comment>
<feature type="region of interest" description="Disordered" evidence="1">
    <location>
        <begin position="87"/>
        <end position="119"/>
    </location>
</feature>
<name>A0ABY0KW32_9APIC</name>
<protein>
    <recommendedName>
        <fullName evidence="5">Fam-b protein</fullName>
    </recommendedName>
</protein>
<accession>A0ABY0KW32</accession>